<comment type="subcellular location">
    <subcellularLocation>
        <location evidence="1 10">Cytoplasm</location>
    </subcellularLocation>
</comment>
<feature type="binding site" evidence="13">
    <location>
        <position position="78"/>
    </location>
    <ligand>
        <name>Zn(2+)</name>
        <dbReference type="ChEBI" id="CHEBI:29105"/>
        <label>2</label>
        <note>catalytic</note>
    </ligand>
</feature>
<dbReference type="PIRSF" id="PIRSF004803">
    <property type="entry name" value="RnjA"/>
    <property type="match status" value="1"/>
</dbReference>
<evidence type="ECO:0000256" key="9">
    <source>
        <dbReference type="ARBA" id="ARBA00022884"/>
    </source>
</evidence>
<evidence type="ECO:0000313" key="15">
    <source>
        <dbReference type="EMBL" id="EFE29041.2"/>
    </source>
</evidence>
<accession>D6GQI8</accession>
<keyword evidence="9 10" id="KW-0694">RNA-binding</keyword>
<keyword evidence="10" id="KW-0698">rRNA processing</keyword>
<dbReference type="PANTHER" id="PTHR43694:SF1">
    <property type="entry name" value="RIBONUCLEASE J"/>
    <property type="match status" value="1"/>
</dbReference>
<dbReference type="GO" id="GO:0008270">
    <property type="term" value="F:zinc ion binding"/>
    <property type="evidence" value="ECO:0007669"/>
    <property type="project" value="InterPro"/>
</dbReference>
<dbReference type="InterPro" id="IPR001279">
    <property type="entry name" value="Metallo-B-lactamas"/>
</dbReference>
<keyword evidence="13" id="KW-0106">Calcium</keyword>
<evidence type="ECO:0000256" key="12">
    <source>
        <dbReference type="PIRSR" id="PIRSR004803-2"/>
    </source>
</evidence>
<dbReference type="InterPro" id="IPR041636">
    <property type="entry name" value="RNase_J_C"/>
</dbReference>
<evidence type="ECO:0000313" key="16">
    <source>
        <dbReference type="Proteomes" id="UP000007468"/>
    </source>
</evidence>
<dbReference type="InterPro" id="IPR055132">
    <property type="entry name" value="RNase_J_b_CASP"/>
</dbReference>
<feature type="binding site" evidence="13">
    <location>
        <position position="162"/>
    </location>
    <ligand>
        <name>Zn(2+)</name>
        <dbReference type="ChEBI" id="CHEBI:29105"/>
        <label>1</label>
        <note>catalytic</note>
    </ligand>
</feature>
<keyword evidence="7 13" id="KW-0862">Zinc</keyword>
<evidence type="ECO:0000256" key="1">
    <source>
        <dbReference type="ARBA" id="ARBA00004496"/>
    </source>
</evidence>
<feature type="binding site" evidence="13">
    <location>
        <position position="77"/>
    </location>
    <ligand>
        <name>Zn(2+)</name>
        <dbReference type="ChEBI" id="CHEBI:29105"/>
        <label>1</label>
        <note>catalytic</note>
    </ligand>
</feature>
<dbReference type="GO" id="GO:0005737">
    <property type="term" value="C:cytoplasm"/>
    <property type="evidence" value="ECO:0007669"/>
    <property type="project" value="UniProtKB-SubCell"/>
</dbReference>
<dbReference type="EC" id="3.1.-.-" evidence="10"/>
<dbReference type="NCBIfam" id="TIGR00649">
    <property type="entry name" value="MG423"/>
    <property type="match status" value="1"/>
</dbReference>
<gene>
    <name evidence="10" type="primary">rnj</name>
    <name evidence="15" type="ordered locus">HMPREF0389_00963</name>
</gene>
<evidence type="ECO:0000256" key="11">
    <source>
        <dbReference type="PIRSR" id="PIRSR004803-1"/>
    </source>
</evidence>
<evidence type="ECO:0000259" key="14">
    <source>
        <dbReference type="SMART" id="SM00849"/>
    </source>
</evidence>
<feature type="binding site" evidence="13">
    <location>
        <position position="50"/>
    </location>
    <ligand>
        <name>Ca(2+)</name>
        <dbReference type="ChEBI" id="CHEBI:29108"/>
    </ligand>
</feature>
<dbReference type="Pfam" id="PF22505">
    <property type="entry name" value="RNase_J_b_CASP"/>
    <property type="match status" value="1"/>
</dbReference>
<dbReference type="OrthoDB" id="9758375at2"/>
<comment type="cofactor">
    <cofactor evidence="13">
        <name>Ca(2+)</name>
        <dbReference type="ChEBI" id="CHEBI:29108"/>
    </cofactor>
    <text evidence="13">Binds 1 Ca(2+) cation per subunit. Seen in 1 crystal structure, it is not clear if it is physiologically important.</text>
</comment>
<dbReference type="Gene3D" id="3.10.20.580">
    <property type="match status" value="1"/>
</dbReference>
<feature type="binding site" evidence="13">
    <location>
        <position position="48"/>
    </location>
    <ligand>
        <name>Ca(2+)</name>
        <dbReference type="ChEBI" id="CHEBI:29108"/>
    </ligand>
</feature>
<dbReference type="Gene3D" id="3.40.50.10710">
    <property type="entry name" value="Metallo-hydrolase/oxidoreductase"/>
    <property type="match status" value="1"/>
</dbReference>
<keyword evidence="2 10" id="KW-0963">Cytoplasm</keyword>
<dbReference type="GO" id="GO:0004521">
    <property type="term" value="F:RNA endonuclease activity"/>
    <property type="evidence" value="ECO:0007669"/>
    <property type="project" value="UniProtKB-UniRule"/>
</dbReference>
<evidence type="ECO:0000256" key="7">
    <source>
        <dbReference type="ARBA" id="ARBA00022833"/>
    </source>
</evidence>
<reference evidence="16" key="1">
    <citation type="submission" date="2010-12" db="EMBL/GenBank/DDBJ databases">
        <title>The genome sequence of Filifactor alocis strain ATCC 35896.</title>
        <authorList>
            <consortium name="The Broad Institute Genome Sequencing Platform"/>
            <person name="Ward D."/>
            <person name="Earl A."/>
            <person name="Feldgarden M."/>
            <person name="Young S.K."/>
            <person name="Gargeya S."/>
            <person name="Zeng Q."/>
            <person name="Alvarado L."/>
            <person name="Berlin A."/>
            <person name="Bochicchio J."/>
            <person name="Chapman S.B."/>
            <person name="Chen Z."/>
            <person name="Freedman E."/>
            <person name="Gellesch M."/>
            <person name="Goldberg J."/>
            <person name="Griggs A."/>
            <person name="Gujja S."/>
            <person name="Heilman E."/>
            <person name="Heiman D."/>
            <person name="Howarth C."/>
            <person name="Mehta T."/>
            <person name="Neiman D."/>
            <person name="Pearson M."/>
            <person name="Roberts A."/>
            <person name="Saif S."/>
            <person name="Shea T."/>
            <person name="Shenoy N."/>
            <person name="Sisk P."/>
            <person name="Stolte C."/>
            <person name="Sykes S."/>
            <person name="White J."/>
            <person name="Yandava C."/>
            <person name="Izard J."/>
            <person name="Blanton J.M."/>
            <person name="Baranova O.V."/>
            <person name="Tanner A.C."/>
            <person name="Dewhirst F.E."/>
            <person name="Haas B."/>
            <person name="Nusbaum C."/>
            <person name="Birren B."/>
        </authorList>
    </citation>
    <scope>NUCLEOTIDE SEQUENCE [LARGE SCALE GENOMIC DNA]</scope>
    <source>
        <strain evidence="16">ATCC 35896 / D40 B5</strain>
    </source>
</reference>
<dbReference type="Pfam" id="PF00753">
    <property type="entry name" value="Lactamase_B"/>
    <property type="match status" value="1"/>
</dbReference>
<comment type="similarity">
    <text evidence="10">Belongs to the metallo-beta-lactamase superfamily. RNA-metabolizing metallo-beta-lactamase-like family. Bacterial RNase J subfamily.</text>
</comment>
<feature type="active site" description="Proton acceptor" evidence="11">
    <location>
        <position position="368"/>
    </location>
</feature>
<feature type="binding site" evidence="12">
    <location>
        <begin position="232"/>
        <end position="234"/>
    </location>
    <ligand>
        <name>substrate</name>
    </ligand>
</feature>
<dbReference type="Pfam" id="PF17770">
    <property type="entry name" value="RNase_J_C"/>
    <property type="match status" value="1"/>
</dbReference>
<feature type="binding site" evidence="13">
    <location>
        <position position="73"/>
    </location>
    <ligand>
        <name>Zn(2+)</name>
        <dbReference type="ChEBI" id="CHEBI:29105"/>
        <label>1</label>
        <note>catalytic</note>
    </ligand>
</feature>
<dbReference type="GO" id="GO:0004534">
    <property type="term" value="F:5'-3' RNA exonuclease activity"/>
    <property type="evidence" value="ECO:0007669"/>
    <property type="project" value="UniProtKB-UniRule"/>
</dbReference>
<sequence>MAKKQNKIKIIPLGGLQEIGKNMTAIEYKDEMIVIDCGLSFPEDEMLGIDVVIPDVSYLVKNHDKLKGIFLTHGHEDHIGAIPYVLRKLDVPIYGTKFTLALVEHKLKENRISNAMLIEVPAGTSVKAGLFKIDYIRVTHSIPDSCALAVHTPLGIIYHSGDFKIDHTPIDNEVTDFHKMAEIGARGCLLMLAESTNVEREGYTKSEKVVGKTLDEIFLGAQGNRVIIATFASNIHRVQQIVDMSIKYGRKVAVSGRSMVNGINIALSLGYLRIPKKTLVDINDIHKYSKDSLTIITTGSQGEPMAALSRIAASEHKKIQVSEGDTVVLSAHPIPGNEKSVAKVVNQLFERGANIVYDGESDIHVSGHAKREELKLIHRIIKPKFFMPVHGEYRHLYIHGELAQELGMPAENVVLMKNGAVLEVSRNECQINGQVPSGNVLVDGLGVGDVGNIVLRDRKHLSEDGLMVVVVNLSKQDGSMVSEPDIISRGFVYVREAEGLMDEAKEIIKQTLIRNQQKNNREWAYIKTSIKEDLKSYLFQKTKRSPMILPIIMEV</sequence>
<feature type="binding site" evidence="13">
    <location>
        <position position="75"/>
    </location>
    <ligand>
        <name>Zn(2+)</name>
        <dbReference type="ChEBI" id="CHEBI:29105"/>
        <label>1</label>
        <note>catalytic</note>
    </ligand>
</feature>
<dbReference type="InterPro" id="IPR011108">
    <property type="entry name" value="RMMBL"/>
</dbReference>
<dbReference type="PANTHER" id="PTHR43694">
    <property type="entry name" value="RIBONUCLEASE J"/>
    <property type="match status" value="1"/>
</dbReference>
<organism evidence="15 16">
    <name type="scientific">Filifactor alocis (strain ATCC 35896 / CCUG 47790 / D40 B5)</name>
    <name type="common">Fusobacterium alocis</name>
    <dbReference type="NCBI Taxonomy" id="546269"/>
    <lineage>
        <taxon>Bacteria</taxon>
        <taxon>Bacillati</taxon>
        <taxon>Bacillota</taxon>
        <taxon>Clostridia</taxon>
        <taxon>Peptostreptococcales</taxon>
        <taxon>Filifactoraceae</taxon>
        <taxon>Filifactor</taxon>
    </lineage>
</organism>
<dbReference type="GO" id="GO:0003723">
    <property type="term" value="F:RNA binding"/>
    <property type="evidence" value="ECO:0007669"/>
    <property type="project" value="UniProtKB-UniRule"/>
</dbReference>
<dbReference type="KEGG" id="faa:HMPREF0389_00963"/>
<keyword evidence="5 10" id="KW-0255">Endonuclease</keyword>
<keyword evidence="16" id="KW-1185">Reference proteome</keyword>
<dbReference type="InterPro" id="IPR004613">
    <property type="entry name" value="RNase_J"/>
</dbReference>
<dbReference type="SUPFAM" id="SSF56281">
    <property type="entry name" value="Metallo-hydrolase/oxidoreductase"/>
    <property type="match status" value="1"/>
</dbReference>
<dbReference type="InterPro" id="IPR030854">
    <property type="entry name" value="RNase_J_bac"/>
</dbReference>
<dbReference type="PATRIC" id="fig|546269.5.peg.1468"/>
<feature type="active site" description="Proton donor" evidence="11">
    <location>
        <position position="194"/>
    </location>
</feature>
<feature type="binding site" evidence="13">
    <location>
        <position position="443"/>
    </location>
    <ligand>
        <name>Ca(2+)</name>
        <dbReference type="ChEBI" id="CHEBI:29108"/>
    </ligand>
</feature>
<dbReference type="CDD" id="cd07714">
    <property type="entry name" value="RNaseJ_MBL-fold"/>
    <property type="match status" value="1"/>
</dbReference>
<protein>
    <recommendedName>
        <fullName evidence="10">Ribonuclease J</fullName>
        <shortName evidence="10">RNase J</shortName>
        <ecNumber evidence="10">3.1.-.-</ecNumber>
    </recommendedName>
</protein>
<dbReference type="Gene3D" id="3.60.15.10">
    <property type="entry name" value="Ribonuclease Z/Hydroxyacylglutathione hydrolase-like"/>
    <property type="match status" value="1"/>
</dbReference>
<comment type="subunit">
    <text evidence="10">Homodimer, may be a subunit of the RNA degradosome.</text>
</comment>
<dbReference type="InterPro" id="IPR042173">
    <property type="entry name" value="RNase_J_2"/>
</dbReference>
<dbReference type="Pfam" id="PF07521">
    <property type="entry name" value="RMMBL"/>
    <property type="match status" value="1"/>
</dbReference>
<evidence type="ECO:0000256" key="4">
    <source>
        <dbReference type="ARBA" id="ARBA00022723"/>
    </source>
</evidence>
<evidence type="ECO:0000256" key="8">
    <source>
        <dbReference type="ARBA" id="ARBA00022839"/>
    </source>
</evidence>
<comment type="cofactor">
    <cofactor evidence="13">
        <name>Zn(2+)</name>
        <dbReference type="ChEBI" id="CHEBI:29105"/>
    </cofactor>
    <text evidence="13">Binds 2 Zn(2+) ions per subunit. It is not clear if Zn(2+) or Mg(2+) is physiologically important.</text>
</comment>
<evidence type="ECO:0000256" key="13">
    <source>
        <dbReference type="PIRSR" id="PIRSR004803-3"/>
    </source>
</evidence>
<dbReference type="SMART" id="SM00849">
    <property type="entry name" value="Lactamase_B"/>
    <property type="match status" value="1"/>
</dbReference>
<evidence type="ECO:0000256" key="2">
    <source>
        <dbReference type="ARBA" id="ARBA00022490"/>
    </source>
</evidence>
<feature type="binding site" evidence="13">
    <location>
        <position position="140"/>
    </location>
    <ligand>
        <name>Zn(2+)</name>
        <dbReference type="ChEBI" id="CHEBI:29105"/>
        <label>1</label>
        <note>catalytic</note>
    </ligand>
</feature>
<proteinExistence type="inferred from homology"/>
<keyword evidence="8 10" id="KW-0269">Exonuclease</keyword>
<dbReference type="InterPro" id="IPR036866">
    <property type="entry name" value="RibonucZ/Hydroxyglut_hydro"/>
</dbReference>
<dbReference type="STRING" id="546269.HMPREF0389_00963"/>
<evidence type="ECO:0000256" key="3">
    <source>
        <dbReference type="ARBA" id="ARBA00022722"/>
    </source>
</evidence>
<keyword evidence="3 10" id="KW-0540">Nuclease</keyword>
<feature type="domain" description="Metallo-beta-lactamase" evidence="14">
    <location>
        <begin position="20"/>
        <end position="214"/>
    </location>
</feature>
<feature type="binding site" evidence="13">
    <location>
        <position position="390"/>
    </location>
    <ligand>
        <name>Zn(2+)</name>
        <dbReference type="ChEBI" id="CHEBI:29105"/>
        <label>2</label>
        <note>catalytic</note>
    </ligand>
</feature>
<keyword evidence="4 13" id="KW-0479">Metal-binding</keyword>
<dbReference type="RefSeq" id="WP_014262954.1">
    <property type="nucleotide sequence ID" value="NC_016630.1"/>
</dbReference>
<feature type="binding site" evidence="10 12">
    <location>
        <begin position="364"/>
        <end position="368"/>
    </location>
    <ligand>
        <name>substrate</name>
    </ligand>
</feature>
<dbReference type="FunFam" id="3.10.20.580:FF:000001">
    <property type="entry name" value="Ribonuclease J"/>
    <property type="match status" value="1"/>
</dbReference>
<comment type="function">
    <text evidence="10">An RNase that has 5'-3' exonuclease and possibly endonuclease activity. Involved in maturation of rRNA and in some organisms also mRNA maturation and/or decay.</text>
</comment>
<evidence type="ECO:0000256" key="6">
    <source>
        <dbReference type="ARBA" id="ARBA00022801"/>
    </source>
</evidence>
<evidence type="ECO:0000256" key="10">
    <source>
        <dbReference type="HAMAP-Rule" id="MF_01491"/>
    </source>
</evidence>
<dbReference type="HOGENOM" id="CLU_008727_3_1_9"/>
<dbReference type="HAMAP" id="MF_01491">
    <property type="entry name" value="RNase_J_bact"/>
    <property type="match status" value="1"/>
</dbReference>
<dbReference type="eggNOG" id="COG0595">
    <property type="taxonomic scope" value="Bacteria"/>
</dbReference>
<dbReference type="EMBL" id="CP002390">
    <property type="protein sequence ID" value="EFE29041.2"/>
    <property type="molecule type" value="Genomic_DNA"/>
</dbReference>
<dbReference type="GO" id="GO:0006364">
    <property type="term" value="P:rRNA processing"/>
    <property type="evidence" value="ECO:0007669"/>
    <property type="project" value="UniProtKB-UniRule"/>
</dbReference>
<name>D6GQI8_FILAD</name>
<dbReference type="AlphaFoldDB" id="D6GQI8"/>
<evidence type="ECO:0000256" key="5">
    <source>
        <dbReference type="ARBA" id="ARBA00022759"/>
    </source>
</evidence>
<keyword evidence="6 10" id="KW-0378">Hydrolase</keyword>
<dbReference type="Proteomes" id="UP000007468">
    <property type="component" value="Chromosome"/>
</dbReference>